<keyword evidence="3" id="KW-1185">Reference proteome</keyword>
<evidence type="ECO:0008006" key="4">
    <source>
        <dbReference type="Google" id="ProtNLM"/>
    </source>
</evidence>
<feature type="transmembrane region" description="Helical" evidence="1">
    <location>
        <begin position="215"/>
        <end position="236"/>
    </location>
</feature>
<evidence type="ECO:0000313" key="2">
    <source>
        <dbReference type="EMBL" id="GLI02555.1"/>
    </source>
</evidence>
<protein>
    <recommendedName>
        <fullName evidence="4">Glycosyltransferase RgtA/B/C/D-like domain-containing protein</fullName>
    </recommendedName>
</protein>
<comment type="caution">
    <text evidence="2">The sequence shown here is derived from an EMBL/GenBank/DDBJ whole genome shotgun (WGS) entry which is preliminary data.</text>
</comment>
<feature type="transmembrane region" description="Helical" evidence="1">
    <location>
        <begin position="184"/>
        <end position="209"/>
    </location>
</feature>
<feature type="transmembrane region" description="Helical" evidence="1">
    <location>
        <begin position="291"/>
        <end position="314"/>
    </location>
</feature>
<name>A0ABQ5R9B2_9ACTN</name>
<evidence type="ECO:0000313" key="3">
    <source>
        <dbReference type="Proteomes" id="UP001144280"/>
    </source>
</evidence>
<gene>
    <name evidence="2" type="ORF">Pa4123_78330</name>
</gene>
<feature type="transmembrane region" description="Helical" evidence="1">
    <location>
        <begin position="120"/>
        <end position="141"/>
    </location>
</feature>
<organism evidence="2 3">
    <name type="scientific">Phytohabitans aurantiacus</name>
    <dbReference type="NCBI Taxonomy" id="3016789"/>
    <lineage>
        <taxon>Bacteria</taxon>
        <taxon>Bacillati</taxon>
        <taxon>Actinomycetota</taxon>
        <taxon>Actinomycetes</taxon>
        <taxon>Micromonosporales</taxon>
        <taxon>Micromonosporaceae</taxon>
    </lineage>
</organism>
<reference evidence="2" key="1">
    <citation type="submission" date="2022-12" db="EMBL/GenBank/DDBJ databases">
        <title>New Phytohabitans aurantiacus sp. RD004123 nov., an actinomycete isolated from soil.</title>
        <authorList>
            <person name="Triningsih D.W."/>
            <person name="Harunari E."/>
            <person name="Igarashi Y."/>
        </authorList>
    </citation>
    <scope>NUCLEOTIDE SEQUENCE</scope>
    <source>
        <strain evidence="2">RD004123</strain>
    </source>
</reference>
<accession>A0ABQ5R9B2</accession>
<sequence length="530" mass="55816">MTRPTTGAGPTRRVRPGPVVAALVALGVGYRLYLILSGMPPTNSDEATMGLAATHIAQGRGFPAFFYGQHYMGTLEAYLAAPLFVLFEPSSVALRLPLLPVYAVFCYVMYGLVSRLYSRWFAVFVVGLLAIGSDAVVHSQVSAGGGYPEIKPIGAGALLIAVWLGSGGGRTARVRLIGYAGWGVLAGLALWVDWLILPYVAAAGLVLVFGCRRQLLGWPGLVLVAGVLAGAAPSILHHVRPGVAAQSLDTMLHLSGGGQASVWDRVYGGLLLGVPLGTGLCGPGTCEGWPLALGAAYPLLLLLAAGLAIAAFRTASGFHGERVRQAGRLALVAGGALTLLAYVRSDAAGLTPTTSVRYLTPLLLSLPAILWPLWTAAARLRRASLRDPRPLAGAGMVAILAGSMLAPTVALLRDAPRGQVVAREERALVDALHGLGVDRFYTEYWTCNRLAFATDEGVVCAALHDDLSPGHDRYLPYRAILEATPNPAYVLPIGSVHERAIAQRLADRGVPADVTDVAGYRVYRPAHPIR</sequence>
<feature type="transmembrane region" description="Helical" evidence="1">
    <location>
        <begin position="358"/>
        <end position="378"/>
    </location>
</feature>
<keyword evidence="1" id="KW-0812">Transmembrane</keyword>
<keyword evidence="1" id="KW-1133">Transmembrane helix</keyword>
<feature type="transmembrane region" description="Helical" evidence="1">
    <location>
        <begin position="20"/>
        <end position="39"/>
    </location>
</feature>
<evidence type="ECO:0000256" key="1">
    <source>
        <dbReference type="SAM" id="Phobius"/>
    </source>
</evidence>
<feature type="transmembrane region" description="Helical" evidence="1">
    <location>
        <begin position="326"/>
        <end position="343"/>
    </location>
</feature>
<keyword evidence="1" id="KW-0472">Membrane</keyword>
<dbReference type="EMBL" id="BSDI01000064">
    <property type="protein sequence ID" value="GLI02555.1"/>
    <property type="molecule type" value="Genomic_DNA"/>
</dbReference>
<feature type="transmembrane region" description="Helical" evidence="1">
    <location>
        <begin position="390"/>
        <end position="412"/>
    </location>
</feature>
<dbReference type="Proteomes" id="UP001144280">
    <property type="component" value="Unassembled WGS sequence"/>
</dbReference>
<proteinExistence type="predicted"/>
<feature type="transmembrane region" description="Helical" evidence="1">
    <location>
        <begin position="92"/>
        <end position="113"/>
    </location>
</feature>